<sequence length="172" mass="17545">MNEEKIEAREIFANQQKDPEVMVSPVLAGLAVGIGVPILLFYVYGVVPVSLCRSGGCGGSSASEDSNIVANRAVDTTSMDALSTKGPNPSIGEASISMASGSQVLRDIDRESASTVALAGSVGHAGQRLEVQADLVSAQRFSLSSLSESVNASIADDGGASVRALAGVYAEL</sequence>
<reference evidence="2" key="1">
    <citation type="journal article" date="2023" name="Insect Mol. Biol.">
        <title>Genome sequencing provides insights into the evolution of gene families encoding plant cell wall-degrading enzymes in longhorned beetles.</title>
        <authorList>
            <person name="Shin N.R."/>
            <person name="Okamura Y."/>
            <person name="Kirsch R."/>
            <person name="Pauchet Y."/>
        </authorList>
    </citation>
    <scope>NUCLEOTIDE SEQUENCE</scope>
    <source>
        <strain evidence="2">MMC_N1</strain>
    </source>
</reference>
<gene>
    <name evidence="2" type="ORF">NQ317_018786</name>
</gene>
<evidence type="ECO:0000256" key="1">
    <source>
        <dbReference type="SAM" id="Phobius"/>
    </source>
</evidence>
<evidence type="ECO:0000313" key="3">
    <source>
        <dbReference type="Proteomes" id="UP001162164"/>
    </source>
</evidence>
<organism evidence="2 3">
    <name type="scientific">Molorchus minor</name>
    <dbReference type="NCBI Taxonomy" id="1323400"/>
    <lineage>
        <taxon>Eukaryota</taxon>
        <taxon>Metazoa</taxon>
        <taxon>Ecdysozoa</taxon>
        <taxon>Arthropoda</taxon>
        <taxon>Hexapoda</taxon>
        <taxon>Insecta</taxon>
        <taxon>Pterygota</taxon>
        <taxon>Neoptera</taxon>
        <taxon>Endopterygota</taxon>
        <taxon>Coleoptera</taxon>
        <taxon>Polyphaga</taxon>
        <taxon>Cucujiformia</taxon>
        <taxon>Chrysomeloidea</taxon>
        <taxon>Cerambycidae</taxon>
        <taxon>Lamiinae</taxon>
        <taxon>Monochamini</taxon>
        <taxon>Molorchus</taxon>
    </lineage>
</organism>
<dbReference type="Proteomes" id="UP001162164">
    <property type="component" value="Unassembled WGS sequence"/>
</dbReference>
<proteinExistence type="predicted"/>
<protein>
    <submittedName>
        <fullName evidence="2">Uncharacterized protein</fullName>
    </submittedName>
</protein>
<name>A0ABQ9J5N8_9CUCU</name>
<evidence type="ECO:0000313" key="2">
    <source>
        <dbReference type="EMBL" id="KAJ8973058.1"/>
    </source>
</evidence>
<feature type="transmembrane region" description="Helical" evidence="1">
    <location>
        <begin position="21"/>
        <end position="44"/>
    </location>
</feature>
<dbReference type="EMBL" id="JAPWTJ010001247">
    <property type="protein sequence ID" value="KAJ8973058.1"/>
    <property type="molecule type" value="Genomic_DNA"/>
</dbReference>
<keyword evidence="1" id="KW-1133">Transmembrane helix</keyword>
<keyword evidence="1" id="KW-0812">Transmembrane</keyword>
<accession>A0ABQ9J5N8</accession>
<comment type="caution">
    <text evidence="2">The sequence shown here is derived from an EMBL/GenBank/DDBJ whole genome shotgun (WGS) entry which is preliminary data.</text>
</comment>
<keyword evidence="3" id="KW-1185">Reference proteome</keyword>
<keyword evidence="1" id="KW-0472">Membrane</keyword>